<dbReference type="STRING" id="326474.AWB65_01653"/>
<reference evidence="1" key="1">
    <citation type="submission" date="2016-01" db="EMBL/GenBank/DDBJ databases">
        <authorList>
            <person name="Peeters C."/>
        </authorList>
    </citation>
    <scope>NUCLEOTIDE SEQUENCE [LARGE SCALE GENOMIC DNA]</scope>
    <source>
        <strain evidence="1">LMG 22934</strain>
    </source>
</reference>
<protein>
    <submittedName>
        <fullName evidence="1">Phage late control gene D protein (GPD)</fullName>
    </submittedName>
</protein>
<sequence>MNARSEFDTLAPEFSLRINGSPLPNDAAADLIDVVVLEDVDAMSMFTFSLTCYDSAEMKVKWVDDAIFREGNPVEIEIGYRDNKRTIFSGEITGLEPTFLEGNPPTLTVRGYDRRHRLARERKTRSYTNVKDSDIASQLAASAGLKPQADDTRVTLPYLLQHNQTDLEFLLARARRIDYEVVVDDRMLIFRPRKIDGDAVLTLRREIELLDFRPRMTTMGQVEELLVKGWNPKDKKEIVGRASASDVTSLMAGKASGASSVSHLFGKSGSASVVSAVQSQDDADAVAKQRFGEMALGYIRGDGQCIGDPKLRAGIVVKIEGIGERFSGHYYVTSTEQRFSPKKGYRTRFAARRNAT</sequence>
<dbReference type="OrthoDB" id="1907165at2"/>
<gene>
    <name evidence="1" type="ORF">AWB65_01653</name>
</gene>
<accession>A0A158G7E6</accession>
<evidence type="ECO:0000313" key="1">
    <source>
        <dbReference type="EMBL" id="SAL28044.1"/>
    </source>
</evidence>
<dbReference type="Proteomes" id="UP000054977">
    <property type="component" value="Unassembled WGS sequence"/>
</dbReference>
<comment type="caution">
    <text evidence="1">The sequence shown here is derived from an EMBL/GenBank/DDBJ whole genome shotgun (WGS) entry which is preliminary data.</text>
</comment>
<proteinExistence type="predicted"/>
<organism evidence="1 2">
    <name type="scientific">Caballeronia humi</name>
    <dbReference type="NCBI Taxonomy" id="326474"/>
    <lineage>
        <taxon>Bacteria</taxon>
        <taxon>Pseudomonadati</taxon>
        <taxon>Pseudomonadota</taxon>
        <taxon>Betaproteobacteria</taxon>
        <taxon>Burkholderiales</taxon>
        <taxon>Burkholderiaceae</taxon>
        <taxon>Caballeronia</taxon>
    </lineage>
</organism>
<name>A0A158G7E6_9BURK</name>
<dbReference type="Pfam" id="PF05954">
    <property type="entry name" value="Phage_GPD"/>
    <property type="match status" value="1"/>
</dbReference>
<dbReference type="SUPFAM" id="SSF69279">
    <property type="entry name" value="Phage tail proteins"/>
    <property type="match status" value="1"/>
</dbReference>
<keyword evidence="2" id="KW-1185">Reference proteome</keyword>
<dbReference type="RefSeq" id="WP_087666684.1">
    <property type="nucleotide sequence ID" value="NZ_FCNW02000005.1"/>
</dbReference>
<dbReference type="AlphaFoldDB" id="A0A158G7E6"/>
<evidence type="ECO:0000313" key="2">
    <source>
        <dbReference type="Proteomes" id="UP000054977"/>
    </source>
</evidence>
<dbReference type="EMBL" id="FCNW02000005">
    <property type="protein sequence ID" value="SAL28044.1"/>
    <property type="molecule type" value="Genomic_DNA"/>
</dbReference>